<gene>
    <name evidence="1" type="primary">Contig105.g130</name>
    <name evidence="1" type="ORF">STYLEM_3213</name>
</gene>
<reference evidence="1 2" key="1">
    <citation type="submission" date="2014-06" db="EMBL/GenBank/DDBJ databases">
        <authorList>
            <person name="Swart Estienne"/>
        </authorList>
    </citation>
    <scope>NUCLEOTIDE SEQUENCE [LARGE SCALE GENOMIC DNA]</scope>
    <source>
        <strain evidence="1 2">130c</strain>
    </source>
</reference>
<protein>
    <submittedName>
        <fullName evidence="1">Uncharacterized protein</fullName>
    </submittedName>
</protein>
<organism evidence="1 2">
    <name type="scientific">Stylonychia lemnae</name>
    <name type="common">Ciliate</name>
    <dbReference type="NCBI Taxonomy" id="5949"/>
    <lineage>
        <taxon>Eukaryota</taxon>
        <taxon>Sar</taxon>
        <taxon>Alveolata</taxon>
        <taxon>Ciliophora</taxon>
        <taxon>Intramacronucleata</taxon>
        <taxon>Spirotrichea</taxon>
        <taxon>Stichotrichia</taxon>
        <taxon>Sporadotrichida</taxon>
        <taxon>Oxytrichidae</taxon>
        <taxon>Stylonychinae</taxon>
        <taxon>Stylonychia</taxon>
    </lineage>
</organism>
<keyword evidence="2" id="KW-1185">Reference proteome</keyword>
<accession>A0A077ZWH8</accession>
<proteinExistence type="predicted"/>
<sequence length="658" mass="77130">MAQNNINKLESYNEKQQSVGIVKASHKGSLNPLYNSGKSNFFTLSSLGKRNQKNNSEELDNHLYKTLNNKLFDFEKNSPKTLLKQPLQSKANMIRYYSNNNLTSTINAMKDHFLKQVHEKNLIKQRQYLLKRYKSSGLMIPNNRLITRPPSKIVVDESSIDLDNYIYLQRYQILDNKQNDAASLQMINNQQMQVIPSELDQYLVKLEKGETDFNTRRTTLSKQRNNFMINEQFRQDEAVTPSMSSYRPDYLSSNIREPRFNPIAQIQPEKVNLQQIRSRYLKANNSSKNLINKKTSSKPSDNQIVQYETLDEQNSMERTKSHQSPRVVIEQNLFNNQMIRPKTTISYQINGPDNYITVQNGPQGMKTRNLWSGKSNYFTGSSKKLILKSNDELFMNFFDATSLPSPPIIPIQEAVKMQNNCEKERYSKIQKELQKIQKVINNDPENKRYFALTDQEIDKFVQYLEFYHEPPFILQYTLKDLLMAIIDGNLDLVLKYQQKFDKRLPSPLASSSPQTKRYRGKSSKKIIINSVDYVPIKQVISHYKQEMVSNSCKIRFKSPIDIEQDKIKNLKAAEDPEYQSNKLALKQRYEIETLMKERDRYKKDQVDKMKNRMNSFMQDKMDKGLDLEANKKISTDINKVKNFYNMQYDSTIRLEIQS</sequence>
<dbReference type="Proteomes" id="UP000039865">
    <property type="component" value="Unassembled WGS sequence"/>
</dbReference>
<name>A0A077ZWH8_STYLE</name>
<evidence type="ECO:0000313" key="1">
    <source>
        <dbReference type="EMBL" id="CDW74219.1"/>
    </source>
</evidence>
<dbReference type="AlphaFoldDB" id="A0A077ZWH8"/>
<evidence type="ECO:0000313" key="2">
    <source>
        <dbReference type="Proteomes" id="UP000039865"/>
    </source>
</evidence>
<dbReference type="EMBL" id="CCKQ01003113">
    <property type="protein sequence ID" value="CDW74219.1"/>
    <property type="molecule type" value="Genomic_DNA"/>
</dbReference>
<dbReference type="InParanoid" id="A0A077ZWH8"/>